<name>A0A1G4K063_9SACH</name>
<dbReference type="OrthoDB" id="444127at2759"/>
<dbReference type="AlphaFoldDB" id="A0A1G4K063"/>
<dbReference type="InterPro" id="IPR011949">
    <property type="entry name" value="HAD-SF_hydro_IA_REG-2-like"/>
</dbReference>
<dbReference type="NCBIfam" id="TIGR02252">
    <property type="entry name" value="DREG-2"/>
    <property type="match status" value="1"/>
</dbReference>
<dbReference type="InterPro" id="IPR044924">
    <property type="entry name" value="HAD-SF_hydro_IA_REG-2-like_cap"/>
</dbReference>
<dbReference type="GO" id="GO:0005634">
    <property type="term" value="C:nucleus"/>
    <property type="evidence" value="ECO:0007669"/>
    <property type="project" value="TreeGrafter"/>
</dbReference>
<dbReference type="PANTHER" id="PTHR46191:SF2">
    <property type="entry name" value="HALOACID DEHALOGENASE-LIKE HYDROLASE DOMAIN-CONTAINING PROTEIN 3"/>
    <property type="match status" value="1"/>
</dbReference>
<evidence type="ECO:0000313" key="2">
    <source>
        <dbReference type="Proteomes" id="UP000191144"/>
    </source>
</evidence>
<evidence type="ECO:0000313" key="1">
    <source>
        <dbReference type="EMBL" id="SCU96896.1"/>
    </source>
</evidence>
<sequence>MKYPMRFSKEQWDALGSSVKKAKLITFDAYNTLYSTTLPVMVQYAKVGRKYGIKTSAEELTSRFPKVFKTLRDTHPNYGKHTGLTALQWWEMLISNVYAPVDIPKQMISEILHIFEGFGAYTVYPDLLELLKLIRQRSPGTILAVVSNTDPIMYKLIKNIGLEPYFDSYVYLSYDLEVAKPDNRFFDAVLEDIVNRTPNFSAGLDMQELKSACWHIGDEEGNDLRGAYSAGWNGVLLDRTDKYQHFSVTRNNQERQLHQLFADKIDNDASKSWESSMQQTDILQLSDREYVVANFGTLGKLLFK</sequence>
<dbReference type="Gene3D" id="3.40.50.1000">
    <property type="entry name" value="HAD superfamily/HAD-like"/>
    <property type="match status" value="1"/>
</dbReference>
<dbReference type="SFLD" id="SFLDG01129">
    <property type="entry name" value="C1.5:_HAD__Beta-PGM__Phosphata"/>
    <property type="match status" value="1"/>
</dbReference>
<dbReference type="SUPFAM" id="SSF56784">
    <property type="entry name" value="HAD-like"/>
    <property type="match status" value="1"/>
</dbReference>
<dbReference type="Proteomes" id="UP000191144">
    <property type="component" value="Chromosome F"/>
</dbReference>
<dbReference type="Gene3D" id="1.10.150.720">
    <property type="entry name" value="Haloacid dehalogenase-like hydrolase"/>
    <property type="match status" value="1"/>
</dbReference>
<dbReference type="Pfam" id="PF00702">
    <property type="entry name" value="Hydrolase"/>
    <property type="match status" value="1"/>
</dbReference>
<dbReference type="InterPro" id="IPR051828">
    <property type="entry name" value="HAD-like_hydrolase_domain"/>
</dbReference>
<organism evidence="1 2">
    <name type="scientific">Lachancea meyersii CBS 8951</name>
    <dbReference type="NCBI Taxonomy" id="1266667"/>
    <lineage>
        <taxon>Eukaryota</taxon>
        <taxon>Fungi</taxon>
        <taxon>Dikarya</taxon>
        <taxon>Ascomycota</taxon>
        <taxon>Saccharomycotina</taxon>
        <taxon>Saccharomycetes</taxon>
        <taxon>Saccharomycetales</taxon>
        <taxon>Saccharomycetaceae</taxon>
        <taxon>Lachancea</taxon>
    </lineage>
</organism>
<reference evidence="2" key="1">
    <citation type="submission" date="2016-03" db="EMBL/GenBank/DDBJ databases">
        <authorList>
            <person name="Devillers Hugo."/>
        </authorList>
    </citation>
    <scope>NUCLEOTIDE SEQUENCE [LARGE SCALE GENOMIC DNA]</scope>
</reference>
<protein>
    <submittedName>
        <fullName evidence="1">LAME_0F17810g1_1</fullName>
    </submittedName>
</protein>
<accession>A0A1G4K063</accession>
<gene>
    <name evidence="1" type="ORF">LAME_0F17810G</name>
</gene>
<proteinExistence type="predicted"/>
<dbReference type="PANTHER" id="PTHR46191">
    <property type="match status" value="1"/>
</dbReference>
<dbReference type="InterPro" id="IPR023214">
    <property type="entry name" value="HAD_sf"/>
</dbReference>
<dbReference type="EMBL" id="LT598477">
    <property type="protein sequence ID" value="SCU96896.1"/>
    <property type="molecule type" value="Genomic_DNA"/>
</dbReference>
<keyword evidence="2" id="KW-1185">Reference proteome</keyword>
<dbReference type="SFLD" id="SFLDS00003">
    <property type="entry name" value="Haloacid_Dehalogenase"/>
    <property type="match status" value="1"/>
</dbReference>
<dbReference type="InterPro" id="IPR036412">
    <property type="entry name" value="HAD-like_sf"/>
</dbReference>